<dbReference type="EMBL" id="JBHTAP010000001">
    <property type="protein sequence ID" value="MFC7233727.1"/>
    <property type="molecule type" value="Genomic_DNA"/>
</dbReference>
<organism evidence="1 3">
    <name type="scientific">Halosegnis marinus</name>
    <dbReference type="NCBI Taxonomy" id="3034023"/>
    <lineage>
        <taxon>Archaea</taxon>
        <taxon>Methanobacteriati</taxon>
        <taxon>Methanobacteriota</taxon>
        <taxon>Stenosarchaea group</taxon>
        <taxon>Halobacteria</taxon>
        <taxon>Halobacteriales</taxon>
        <taxon>Natronomonadaceae</taxon>
        <taxon>Halosegnis</taxon>
    </lineage>
</organism>
<gene>
    <name evidence="1" type="ORF">ACFQJ4_00190</name>
    <name evidence="2" type="ORF">ACFQJ4_14595</name>
</gene>
<dbReference type="RefSeq" id="WP_276234694.1">
    <property type="nucleotide sequence ID" value="NZ_CP119802.1"/>
</dbReference>
<comment type="caution">
    <text evidence="1">The sequence shown here is derived from an EMBL/GenBank/DDBJ whole genome shotgun (WGS) entry which is preliminary data.</text>
</comment>
<dbReference type="PANTHER" id="PTHR38816:SF1">
    <property type="entry name" value="EXOSOME SUBUNIT"/>
    <property type="match status" value="1"/>
</dbReference>
<protein>
    <submittedName>
        <fullName evidence="1">RNA-binding protein</fullName>
    </submittedName>
</protein>
<dbReference type="Pfam" id="PF01877">
    <property type="entry name" value="RNA_binding"/>
    <property type="match status" value="1"/>
</dbReference>
<reference evidence="1" key="1">
    <citation type="journal article" date="2014" name="Int. J. Syst. Evol. Microbiol.">
        <title>Complete genome sequence of Corynebacterium casei LMG S-19264T (=DSM 44701T), isolated from a smear-ripened cheese.</title>
        <authorList>
            <consortium name="US DOE Joint Genome Institute (JGI-PGF)"/>
            <person name="Walter F."/>
            <person name="Albersmeier A."/>
            <person name="Kalinowski J."/>
            <person name="Ruckert C."/>
        </authorList>
    </citation>
    <scope>NUCLEOTIDE SEQUENCE [LARGE SCALE GENOMIC DNA]</scope>
    <source>
        <strain evidence="1">CCM 7403</strain>
    </source>
</reference>
<dbReference type="InterPro" id="IPR002739">
    <property type="entry name" value="PAB1135-like"/>
</dbReference>
<name>A0ABD5ZKJ7_9EURY</name>
<dbReference type="InterPro" id="IPR022803">
    <property type="entry name" value="Ribosomal_uL5_dom_sf"/>
</dbReference>
<dbReference type="NCBIfam" id="NF011141">
    <property type="entry name" value="PRK14555.1-1"/>
    <property type="match status" value="1"/>
</dbReference>
<dbReference type="AlphaFoldDB" id="A0ABD5ZKJ7"/>
<keyword evidence="3" id="KW-1185">Reference proteome</keyword>
<proteinExistence type="predicted"/>
<dbReference type="Proteomes" id="UP001596398">
    <property type="component" value="Unassembled WGS sequence"/>
</dbReference>
<accession>A0ABD5ZKJ7</accession>
<evidence type="ECO:0000313" key="1">
    <source>
        <dbReference type="EMBL" id="MFC7233727.1"/>
    </source>
</evidence>
<dbReference type="EMBL" id="JBHTAP010000001">
    <property type="protein sequence ID" value="MFC7236534.1"/>
    <property type="molecule type" value="Genomic_DNA"/>
</dbReference>
<dbReference type="SUPFAM" id="SSF55282">
    <property type="entry name" value="RL5-like"/>
    <property type="match status" value="1"/>
</dbReference>
<dbReference type="PANTHER" id="PTHR38816">
    <property type="entry name" value="EXOSOME SUBUNIT, DUF54 FAMILY-RELATED"/>
    <property type="match status" value="1"/>
</dbReference>
<evidence type="ECO:0000313" key="2">
    <source>
        <dbReference type="EMBL" id="MFC7236534.1"/>
    </source>
</evidence>
<evidence type="ECO:0000313" key="3">
    <source>
        <dbReference type="Proteomes" id="UP001596398"/>
    </source>
</evidence>
<sequence>MASGVPFHYVDLRAFCYATEDEKRVADALSTFLPDTDEEEPPLARDETEGFHGDRILVLSARLERADEMRHVLSKLTDLDDIETVIEELDQRVDEDCTFFLTLDKQAAFRGEVKRGDGITLRAKVEAYPAKKESAVENVRETLEELRAA</sequence>
<dbReference type="GeneID" id="79268265"/>
<reference evidence="3" key="2">
    <citation type="journal article" date="2019" name="Int. J. Syst. Evol. Microbiol.">
        <title>The Global Catalogue of Microorganisms (GCM) 10K type strain sequencing project: providing services to taxonomists for standard genome sequencing and annotation.</title>
        <authorList>
            <consortium name="The Broad Institute Genomics Platform"/>
            <consortium name="The Broad Institute Genome Sequencing Center for Infectious Disease"/>
            <person name="Wu L."/>
            <person name="Ma J."/>
        </authorList>
    </citation>
    <scope>NUCLEOTIDE SEQUENCE [LARGE SCALE GENOMIC DNA]</scope>
    <source>
        <strain evidence="3">DT85</strain>
    </source>
</reference>
<dbReference type="Gene3D" id="3.30.1440.10">
    <property type="match status" value="1"/>
</dbReference>
<reference evidence="1" key="3">
    <citation type="submission" date="2024-09" db="EMBL/GenBank/DDBJ databases">
        <authorList>
            <person name="Sun Q."/>
        </authorList>
    </citation>
    <scope>NUCLEOTIDE SEQUENCE</scope>
    <source>
        <strain evidence="1">CCM 7403</strain>
    </source>
</reference>